<dbReference type="InterPro" id="IPR040624">
    <property type="entry name" value="HalOD1"/>
</dbReference>
<sequence length="89" mass="9538">MQEPRTVRPTATATDRPSLDVVDLIADREGTCPTDLSPPLNSVVDPDALDSLFRSSTREDSPAIGAVSFTYCGYDVHVRSDGEVSVTPT</sequence>
<dbReference type="Pfam" id="PF18545">
    <property type="entry name" value="HalOD1"/>
    <property type="match status" value="1"/>
</dbReference>
<dbReference type="AlphaFoldDB" id="A0A7D5QII9"/>
<accession>A0A7D5QII9</accession>
<organism evidence="2 3">
    <name type="scientific">Halorarum salinum</name>
    <dbReference type="NCBI Taxonomy" id="2743089"/>
    <lineage>
        <taxon>Archaea</taxon>
        <taxon>Methanobacteriati</taxon>
        <taxon>Methanobacteriota</taxon>
        <taxon>Stenosarchaea group</taxon>
        <taxon>Halobacteria</taxon>
        <taxon>Halobacteriales</taxon>
        <taxon>Haloferacaceae</taxon>
        <taxon>Halorarum</taxon>
    </lineage>
</organism>
<gene>
    <name evidence="2" type="ORF">HUG12_18570</name>
</gene>
<keyword evidence="3" id="KW-1185">Reference proteome</keyword>
<name>A0A7D5QII9_9EURY</name>
<protein>
    <recommendedName>
        <fullName evidence="1">Halobacterial output domain-containing protein</fullName>
    </recommendedName>
</protein>
<dbReference type="EMBL" id="CP058579">
    <property type="protein sequence ID" value="QLG63623.1"/>
    <property type="molecule type" value="Genomic_DNA"/>
</dbReference>
<dbReference type="KEGG" id="halu:HUG12_18570"/>
<evidence type="ECO:0000259" key="1">
    <source>
        <dbReference type="Pfam" id="PF18545"/>
    </source>
</evidence>
<dbReference type="Proteomes" id="UP000509626">
    <property type="component" value="Chromosome"/>
</dbReference>
<reference evidence="2 3" key="1">
    <citation type="submission" date="2020-06" db="EMBL/GenBank/DDBJ databases">
        <title>NJ-3-1, isolated from saline soil.</title>
        <authorList>
            <person name="Cui H.L."/>
            <person name="Shi X."/>
        </authorList>
    </citation>
    <scope>NUCLEOTIDE SEQUENCE [LARGE SCALE GENOMIC DNA]</scope>
    <source>
        <strain evidence="2 3">NJ-3-1</strain>
    </source>
</reference>
<dbReference type="RefSeq" id="WP_179270207.1">
    <property type="nucleotide sequence ID" value="NZ_CP058579.1"/>
</dbReference>
<evidence type="ECO:0000313" key="3">
    <source>
        <dbReference type="Proteomes" id="UP000509626"/>
    </source>
</evidence>
<proteinExistence type="predicted"/>
<feature type="domain" description="Halobacterial output" evidence="1">
    <location>
        <begin position="14"/>
        <end position="88"/>
    </location>
</feature>
<dbReference type="GeneID" id="56039507"/>
<evidence type="ECO:0000313" key="2">
    <source>
        <dbReference type="EMBL" id="QLG63623.1"/>
    </source>
</evidence>
<dbReference type="OrthoDB" id="199137at2157"/>